<dbReference type="GO" id="GO:0006355">
    <property type="term" value="P:regulation of DNA-templated transcription"/>
    <property type="evidence" value="ECO:0007669"/>
    <property type="project" value="InterPro"/>
</dbReference>
<feature type="domain" description="SAM-dependent MTase RsmB/NOP-type" evidence="7">
    <location>
        <begin position="171"/>
        <end position="464"/>
    </location>
</feature>
<feature type="compositionally biased region" description="Basic and acidic residues" evidence="6">
    <location>
        <begin position="38"/>
        <end position="48"/>
    </location>
</feature>
<dbReference type="RefSeq" id="WP_009806461.1">
    <property type="nucleotide sequence ID" value="NZ_CH724131.1"/>
</dbReference>
<dbReference type="InterPro" id="IPR023267">
    <property type="entry name" value="RCMT"/>
</dbReference>
<keyword evidence="2 5" id="KW-0808">Transferase</keyword>
<feature type="binding site" evidence="5">
    <location>
        <begin position="281"/>
        <end position="287"/>
    </location>
    <ligand>
        <name>S-adenosyl-L-methionine</name>
        <dbReference type="ChEBI" id="CHEBI:59789"/>
    </ligand>
</feature>
<dbReference type="HOGENOM" id="CLU_005316_0_4_5"/>
<dbReference type="eggNOG" id="COG0144">
    <property type="taxonomic scope" value="Bacteria"/>
</dbReference>
<gene>
    <name evidence="8" type="ORF">OB2597_11211</name>
</gene>
<dbReference type="InterPro" id="IPR001678">
    <property type="entry name" value="MeTrfase_RsmB-F_NOP2_dom"/>
</dbReference>
<dbReference type="GO" id="GO:0001510">
    <property type="term" value="P:RNA methylation"/>
    <property type="evidence" value="ECO:0007669"/>
    <property type="project" value="InterPro"/>
</dbReference>
<dbReference type="InterPro" id="IPR035926">
    <property type="entry name" value="NusB-like_sf"/>
</dbReference>
<evidence type="ECO:0000256" key="5">
    <source>
        <dbReference type="PROSITE-ProRule" id="PRU01023"/>
    </source>
</evidence>
<evidence type="ECO:0000256" key="1">
    <source>
        <dbReference type="ARBA" id="ARBA00022603"/>
    </source>
</evidence>
<evidence type="ECO:0000313" key="8">
    <source>
        <dbReference type="EMBL" id="EAQ03808.1"/>
    </source>
</evidence>
<evidence type="ECO:0000313" key="9">
    <source>
        <dbReference type="Proteomes" id="UP000004318"/>
    </source>
</evidence>
<comment type="similarity">
    <text evidence="5">Belongs to the class I-like SAM-binding methyltransferase superfamily. RsmB/NOP family.</text>
</comment>
<dbReference type="AlphaFoldDB" id="A3TW12"/>
<dbReference type="PROSITE" id="PS51686">
    <property type="entry name" value="SAM_MT_RSMB_NOP"/>
    <property type="match status" value="1"/>
</dbReference>
<dbReference type="GO" id="GO:0008173">
    <property type="term" value="F:RNA methyltransferase activity"/>
    <property type="evidence" value="ECO:0007669"/>
    <property type="project" value="InterPro"/>
</dbReference>
<dbReference type="Gene3D" id="1.10.940.10">
    <property type="entry name" value="NusB-like"/>
    <property type="match status" value="1"/>
</dbReference>
<feature type="binding site" evidence="5">
    <location>
        <position position="302"/>
    </location>
    <ligand>
        <name>S-adenosyl-L-methionine</name>
        <dbReference type="ChEBI" id="CHEBI:59789"/>
    </ligand>
</feature>
<accession>A3TW12</accession>
<dbReference type="Gene3D" id="3.40.50.150">
    <property type="entry name" value="Vaccinia Virus protein VP39"/>
    <property type="match status" value="1"/>
</dbReference>
<keyword evidence="3 5" id="KW-0949">S-adenosyl-L-methionine</keyword>
<evidence type="ECO:0000256" key="3">
    <source>
        <dbReference type="ARBA" id="ARBA00022691"/>
    </source>
</evidence>
<feature type="region of interest" description="Disordered" evidence="6">
    <location>
        <begin position="1"/>
        <end position="57"/>
    </location>
</feature>
<dbReference type="CDD" id="cd02440">
    <property type="entry name" value="AdoMet_MTases"/>
    <property type="match status" value="1"/>
</dbReference>
<dbReference type="Pfam" id="PF01189">
    <property type="entry name" value="Methyltr_RsmB-F"/>
    <property type="match status" value="1"/>
</dbReference>
<protein>
    <submittedName>
        <fullName evidence="8">Ribosomal RNA small subunit methyltransferase B, putative</fullName>
    </submittedName>
</protein>
<dbReference type="EMBL" id="AAMO01000003">
    <property type="protein sequence ID" value="EAQ03808.1"/>
    <property type="molecule type" value="Genomic_DNA"/>
</dbReference>
<comment type="caution">
    <text evidence="5">Lacks conserved residue(s) required for the propagation of feature annotation.</text>
</comment>
<feature type="active site" description="Nucleophile" evidence="5">
    <location>
        <position position="396"/>
    </location>
</feature>
<feature type="binding site" evidence="5">
    <location>
        <position position="343"/>
    </location>
    <ligand>
        <name>S-adenosyl-L-methionine</name>
        <dbReference type="ChEBI" id="CHEBI:59789"/>
    </ligand>
</feature>
<name>A3TW12_PSEBH</name>
<dbReference type="PANTHER" id="PTHR22807">
    <property type="entry name" value="NOP2 YEAST -RELATED NOL1/NOP2/FMU SUN DOMAIN-CONTAINING"/>
    <property type="match status" value="1"/>
</dbReference>
<dbReference type="SUPFAM" id="SSF48013">
    <property type="entry name" value="NusB-like"/>
    <property type="match status" value="1"/>
</dbReference>
<keyword evidence="1 5" id="KW-0489">Methyltransferase</keyword>
<sequence length="465" mass="49701">MTPPSGKRPHRGGRPGRSGPARPAGTNQPDRSNRQAKPRPERRPDPRRAAHQLVSSVIDEQKTLADLLGRTGPLGRFDPADRARAQRLATETLRHLGRLDTLLAEHLSHMPPLPVLITLRIATYELATSEAAHGVVNSAVTHVAAMPRHNRLKGMTNAVLRKVAATAPSRWPDLPPSPLPDWLRAPLVMAWGEAGVVAMEAAHARGAPLDLTPRDPSAAADMAQRLEARVLPTGNLRIDRPVQVSRLEGFDAGEWWVQDAAAAIPARLLGARPGEKVLDMCAAPGGKTLQLAAAGAEVTALDISAARTERITENLARTGLGAEIVVADALDFDRTGWDAILLDAPCSATGTIRRHPDLPHAQDGSRIGDLIALQSGLIDHALSLLRPGGRLVFCTCSLIPDEGEVQVAEALARHPGLSTDPADLDLPGLEADWITQEGGLRLRPDHWAGLGGMDGFYIAMLRKPA</sequence>
<dbReference type="SUPFAM" id="SSF53335">
    <property type="entry name" value="S-adenosyl-L-methionine-dependent methyltransferases"/>
    <property type="match status" value="1"/>
</dbReference>
<organism evidence="8 9">
    <name type="scientific">Pseudooceanicola batsensis (strain ATCC BAA-863 / DSM 15984 / KCTC 12145 / HTCC2597)</name>
    <name type="common">Oceanicola batsensis</name>
    <dbReference type="NCBI Taxonomy" id="252305"/>
    <lineage>
        <taxon>Bacteria</taxon>
        <taxon>Pseudomonadati</taxon>
        <taxon>Pseudomonadota</taxon>
        <taxon>Alphaproteobacteria</taxon>
        <taxon>Rhodobacterales</taxon>
        <taxon>Paracoccaceae</taxon>
        <taxon>Pseudooceanicola</taxon>
    </lineage>
</organism>
<dbReference type="Proteomes" id="UP000004318">
    <property type="component" value="Unassembled WGS sequence"/>
</dbReference>
<evidence type="ECO:0000256" key="6">
    <source>
        <dbReference type="SAM" id="MobiDB-lite"/>
    </source>
</evidence>
<comment type="caution">
    <text evidence="8">The sequence shown here is derived from an EMBL/GenBank/DDBJ whole genome shotgun (WGS) entry which is preliminary data.</text>
</comment>
<dbReference type="PANTHER" id="PTHR22807:SF61">
    <property type="entry name" value="NOL1_NOP2_SUN FAMILY PROTEIN _ ANTITERMINATION NUSB DOMAIN-CONTAINING PROTEIN"/>
    <property type="match status" value="1"/>
</dbReference>
<evidence type="ECO:0000259" key="7">
    <source>
        <dbReference type="PROSITE" id="PS51686"/>
    </source>
</evidence>
<evidence type="ECO:0000256" key="4">
    <source>
        <dbReference type="ARBA" id="ARBA00022884"/>
    </source>
</evidence>
<proteinExistence type="inferred from homology"/>
<dbReference type="Pfam" id="PF01029">
    <property type="entry name" value="NusB"/>
    <property type="match status" value="1"/>
</dbReference>
<dbReference type="PRINTS" id="PR02008">
    <property type="entry name" value="RCMTFAMILY"/>
</dbReference>
<evidence type="ECO:0000256" key="2">
    <source>
        <dbReference type="ARBA" id="ARBA00022679"/>
    </source>
</evidence>
<reference evidence="8 9" key="1">
    <citation type="journal article" date="2010" name="J. Bacteriol.">
        <title>Genome sequences of Oceanicola granulosus HTCC2516(T) and Oceanicola batsensis HTCC2597(TDelta).</title>
        <authorList>
            <person name="Thrash J.C."/>
            <person name="Cho J.C."/>
            <person name="Vergin K.L."/>
            <person name="Giovannoni S.J."/>
        </authorList>
    </citation>
    <scope>NUCLEOTIDE SEQUENCE [LARGE SCALE GENOMIC DNA]</scope>
    <source>
        <strain evidence="9">ATCC BAA-863 / DSM 15984 / KCTC 12145 / HTCC2597</strain>
    </source>
</reference>
<dbReference type="OrthoDB" id="9810297at2"/>
<dbReference type="GO" id="GO:0003723">
    <property type="term" value="F:RNA binding"/>
    <property type="evidence" value="ECO:0007669"/>
    <property type="project" value="UniProtKB-UniRule"/>
</dbReference>
<keyword evidence="9" id="KW-1185">Reference proteome</keyword>
<dbReference type="STRING" id="252305.OB2597_11211"/>
<dbReference type="InterPro" id="IPR049560">
    <property type="entry name" value="MeTrfase_RsmB-F_NOP2_cat"/>
</dbReference>
<dbReference type="InterPro" id="IPR029063">
    <property type="entry name" value="SAM-dependent_MTases_sf"/>
</dbReference>
<keyword evidence="4 5" id="KW-0694">RNA-binding</keyword>
<dbReference type="InterPro" id="IPR006027">
    <property type="entry name" value="NusB_RsmB_TIM44"/>
</dbReference>